<dbReference type="RefSeq" id="WP_377498139.1">
    <property type="nucleotide sequence ID" value="NZ_JBHMDO010000034.1"/>
</dbReference>
<evidence type="ECO:0000256" key="5">
    <source>
        <dbReference type="ARBA" id="ARBA00016406"/>
    </source>
</evidence>
<evidence type="ECO:0000256" key="4">
    <source>
        <dbReference type="ARBA" id="ARBA00013076"/>
    </source>
</evidence>
<dbReference type="EMBL" id="JBHMDO010000034">
    <property type="protein sequence ID" value="MFB9328641.1"/>
    <property type="molecule type" value="Genomic_DNA"/>
</dbReference>
<keyword evidence="6" id="KW-0285">Flavoprotein</keyword>
<dbReference type="Gene3D" id="3.50.50.60">
    <property type="entry name" value="FAD/NAD(P)-binding domain"/>
    <property type="match status" value="1"/>
</dbReference>
<evidence type="ECO:0000256" key="11">
    <source>
        <dbReference type="ARBA" id="ARBA00031158"/>
    </source>
</evidence>
<evidence type="ECO:0000313" key="15">
    <source>
        <dbReference type="EMBL" id="MFB9328641.1"/>
    </source>
</evidence>
<accession>A0ABV5KTV4</accession>
<evidence type="ECO:0000256" key="13">
    <source>
        <dbReference type="ARBA" id="ARBA00032738"/>
    </source>
</evidence>
<evidence type="ECO:0000256" key="9">
    <source>
        <dbReference type="ARBA" id="ARBA00023002"/>
    </source>
</evidence>
<dbReference type="Pfam" id="PF13434">
    <property type="entry name" value="Lys_Orn_oxgnase"/>
    <property type="match status" value="1"/>
</dbReference>
<comment type="catalytic activity">
    <reaction evidence="14">
        <text>L-lysine + NADPH + O2 = N(6)-hydroxy-L-lysine + NADP(+) + H2O</text>
        <dbReference type="Rhea" id="RHEA:23228"/>
        <dbReference type="ChEBI" id="CHEBI:15377"/>
        <dbReference type="ChEBI" id="CHEBI:15379"/>
        <dbReference type="ChEBI" id="CHEBI:32551"/>
        <dbReference type="ChEBI" id="CHEBI:57783"/>
        <dbReference type="ChEBI" id="CHEBI:57820"/>
        <dbReference type="ChEBI" id="CHEBI:58349"/>
        <dbReference type="EC" id="1.14.13.59"/>
    </reaction>
</comment>
<gene>
    <name evidence="15" type="ORF">ACFFSY_22120</name>
</gene>
<evidence type="ECO:0000256" key="6">
    <source>
        <dbReference type="ARBA" id="ARBA00022630"/>
    </source>
</evidence>
<comment type="pathway">
    <text evidence="2">Siderophore biosynthesis.</text>
</comment>
<dbReference type="GO" id="GO:0004497">
    <property type="term" value="F:monooxygenase activity"/>
    <property type="evidence" value="ECO:0007669"/>
    <property type="project" value="UniProtKB-KW"/>
</dbReference>
<evidence type="ECO:0000256" key="1">
    <source>
        <dbReference type="ARBA" id="ARBA00001974"/>
    </source>
</evidence>
<evidence type="ECO:0000256" key="8">
    <source>
        <dbReference type="ARBA" id="ARBA00022857"/>
    </source>
</evidence>
<proteinExistence type="inferred from homology"/>
<dbReference type="Proteomes" id="UP001589747">
    <property type="component" value="Unassembled WGS sequence"/>
</dbReference>
<keyword evidence="16" id="KW-1185">Reference proteome</keyword>
<comment type="cofactor">
    <cofactor evidence="1">
        <name>FAD</name>
        <dbReference type="ChEBI" id="CHEBI:57692"/>
    </cofactor>
</comment>
<evidence type="ECO:0000256" key="7">
    <source>
        <dbReference type="ARBA" id="ARBA00022827"/>
    </source>
</evidence>
<evidence type="ECO:0000256" key="12">
    <source>
        <dbReference type="ARBA" id="ARBA00032493"/>
    </source>
</evidence>
<keyword evidence="9" id="KW-0560">Oxidoreductase</keyword>
<dbReference type="InterPro" id="IPR036188">
    <property type="entry name" value="FAD/NAD-bd_sf"/>
</dbReference>
<evidence type="ECO:0000256" key="10">
    <source>
        <dbReference type="ARBA" id="ARBA00029939"/>
    </source>
</evidence>
<keyword evidence="8" id="KW-0521">NADP</keyword>
<dbReference type="EC" id="1.14.13.59" evidence="4"/>
<protein>
    <recommendedName>
        <fullName evidence="5">L-lysine N6-monooxygenase MbtG</fullName>
        <ecNumber evidence="4">1.14.13.59</ecNumber>
    </recommendedName>
    <alternativeName>
        <fullName evidence="13">Lysine 6-N-hydroxylase</fullName>
    </alternativeName>
    <alternativeName>
        <fullName evidence="12">Lysine N6-hydroxylase</fullName>
    </alternativeName>
    <alternativeName>
        <fullName evidence="10">Lysine-N-oxygenase</fullName>
    </alternativeName>
    <alternativeName>
        <fullName evidence="11">Mycobactin synthase protein G</fullName>
    </alternativeName>
</protein>
<keyword evidence="15" id="KW-0503">Monooxygenase</keyword>
<dbReference type="InterPro" id="IPR025700">
    <property type="entry name" value="Lys/Orn_oxygenase"/>
</dbReference>
<evidence type="ECO:0000256" key="2">
    <source>
        <dbReference type="ARBA" id="ARBA00004924"/>
    </source>
</evidence>
<evidence type="ECO:0000256" key="3">
    <source>
        <dbReference type="ARBA" id="ARBA00007588"/>
    </source>
</evidence>
<sequence>MLSRVTCLICCSVIRWISGKIRCLRICLFGHHMTWQASLTREVCLRIAGFKHVPEVFKTLGREWHTHTLGYTDFNAFKGKDVTVVGSGQSAVPGKPQRSCMNRDRRWFNFTNRFSDICTKYGFCVKVIPPQNEKSSHSRGFLVFPDLLILLWHILLHNLRYYAILDRQMIRIIF</sequence>
<comment type="caution">
    <text evidence="15">The sequence shown here is derived from an EMBL/GenBank/DDBJ whole genome shotgun (WGS) entry which is preliminary data.</text>
</comment>
<comment type="similarity">
    <text evidence="3">Belongs to the lysine N(6)-hydroxylase/L-ornithine N(5)-oxygenase family.</text>
</comment>
<reference evidence="15 16" key="1">
    <citation type="submission" date="2024-09" db="EMBL/GenBank/DDBJ databases">
        <authorList>
            <person name="Sun Q."/>
            <person name="Mori K."/>
        </authorList>
    </citation>
    <scope>NUCLEOTIDE SEQUENCE [LARGE SCALE GENOMIC DNA]</scope>
    <source>
        <strain evidence="15 16">TISTR 2452</strain>
    </source>
</reference>
<name>A0ABV5KTV4_9BACL</name>
<organism evidence="15 16">
    <name type="scientific">Paenibacillus aurantiacus</name>
    <dbReference type="NCBI Taxonomy" id="1936118"/>
    <lineage>
        <taxon>Bacteria</taxon>
        <taxon>Bacillati</taxon>
        <taxon>Bacillota</taxon>
        <taxon>Bacilli</taxon>
        <taxon>Bacillales</taxon>
        <taxon>Paenibacillaceae</taxon>
        <taxon>Paenibacillus</taxon>
    </lineage>
</organism>
<keyword evidence="7" id="KW-0274">FAD</keyword>
<evidence type="ECO:0000256" key="14">
    <source>
        <dbReference type="ARBA" id="ARBA00048407"/>
    </source>
</evidence>
<evidence type="ECO:0000313" key="16">
    <source>
        <dbReference type="Proteomes" id="UP001589747"/>
    </source>
</evidence>